<proteinExistence type="predicted"/>
<accession>A0A937HK76</accession>
<evidence type="ECO:0000313" key="2">
    <source>
        <dbReference type="Proteomes" id="UP000785783"/>
    </source>
</evidence>
<dbReference type="AlphaFoldDB" id="A0A937HK76"/>
<gene>
    <name evidence="1" type="ORF">ISQ19_03470</name>
</gene>
<dbReference type="GO" id="GO:0003824">
    <property type="term" value="F:catalytic activity"/>
    <property type="evidence" value="ECO:0007669"/>
    <property type="project" value="UniProtKB-ARBA"/>
</dbReference>
<sequence>MSETVQKEVSEGGVLTLRMNRPDVLNSLNSDLVFTLIDILKGAAEDDAVRAIVLTGNGRGFCAGADLAGGNWPSEEGMSPGDITANSMEIGFNPLLRAVVDSPKPVVTAINGMAAGGGVGLALSGDLVLAAESAKFRLVFAPQLGIIPDVGASWLVPNLVGRARANGMALLGDNLTADKALEWGMVWEVHPDDALVAKAQEYAERMGQGSITGIKATVRAHDKAMLQSLHDQLDFEKEEQRHYTNQPVFFEGVKAFIEKRKPNFREIETEQMKAAREK</sequence>
<comment type="caution">
    <text evidence="1">The sequence shown here is derived from an EMBL/GenBank/DDBJ whole genome shotgun (WGS) entry which is preliminary data.</text>
</comment>
<organism evidence="1 2">
    <name type="scientific">PS1 clade bacterium</name>
    <dbReference type="NCBI Taxonomy" id="2175152"/>
    <lineage>
        <taxon>Bacteria</taxon>
        <taxon>Pseudomonadati</taxon>
        <taxon>Pseudomonadota</taxon>
        <taxon>Alphaproteobacteria</taxon>
        <taxon>PS1 clade</taxon>
    </lineage>
</organism>
<dbReference type="PANTHER" id="PTHR43459">
    <property type="entry name" value="ENOYL-COA HYDRATASE"/>
    <property type="match status" value="1"/>
</dbReference>
<dbReference type="Proteomes" id="UP000785783">
    <property type="component" value="Unassembled WGS sequence"/>
</dbReference>
<dbReference type="InterPro" id="IPR029045">
    <property type="entry name" value="ClpP/crotonase-like_dom_sf"/>
</dbReference>
<reference evidence="1" key="1">
    <citation type="submission" date="2020-10" db="EMBL/GenBank/DDBJ databases">
        <title>Microbiome of the Black Sea water column analyzed by genome centric metagenomics.</title>
        <authorList>
            <person name="Cabello-Yeves P.J."/>
            <person name="Callieri C."/>
            <person name="Picazo A."/>
            <person name="Mehrshad M."/>
            <person name="Haro-Moreno J.M."/>
            <person name="Roda-Garcia J."/>
            <person name="Dzembekova N."/>
            <person name="Slabakova V."/>
            <person name="Slabakova N."/>
            <person name="Moncheva S."/>
            <person name="Rodriguez-Valera F."/>
        </authorList>
    </citation>
    <scope>NUCLEOTIDE SEQUENCE</scope>
    <source>
        <strain evidence="1">BS307-5m-G5</strain>
    </source>
</reference>
<dbReference type="SUPFAM" id="SSF52096">
    <property type="entry name" value="ClpP/crotonase"/>
    <property type="match status" value="1"/>
</dbReference>
<name>A0A937HK76_9PROT</name>
<dbReference type="EMBL" id="JADHOK010000032">
    <property type="protein sequence ID" value="MBL6761738.1"/>
    <property type="molecule type" value="Genomic_DNA"/>
</dbReference>
<dbReference type="Gene3D" id="3.90.226.10">
    <property type="entry name" value="2-enoyl-CoA Hydratase, Chain A, domain 1"/>
    <property type="match status" value="1"/>
</dbReference>
<protein>
    <submittedName>
        <fullName evidence="1">Enoyl-CoA hydratase/isomerase family protein</fullName>
    </submittedName>
</protein>
<dbReference type="Pfam" id="PF00378">
    <property type="entry name" value="ECH_1"/>
    <property type="match status" value="1"/>
</dbReference>
<evidence type="ECO:0000313" key="1">
    <source>
        <dbReference type="EMBL" id="MBL6761738.1"/>
    </source>
</evidence>
<dbReference type="PANTHER" id="PTHR43459:SF1">
    <property type="entry name" value="EG:BACN32G11.4 PROTEIN"/>
    <property type="match status" value="1"/>
</dbReference>
<dbReference type="InterPro" id="IPR001753">
    <property type="entry name" value="Enoyl-CoA_hydra/iso"/>
</dbReference>
<dbReference type="CDD" id="cd06558">
    <property type="entry name" value="crotonase-like"/>
    <property type="match status" value="1"/>
</dbReference>